<dbReference type="InterPro" id="IPR037171">
    <property type="entry name" value="NagB/RpiA_transferase-like"/>
</dbReference>
<evidence type="ECO:0000313" key="2">
    <source>
        <dbReference type="EMBL" id="ASK68512.1"/>
    </source>
</evidence>
<dbReference type="PANTHER" id="PTHR43682:SF1">
    <property type="entry name" value="LACTATE UTILIZATION PROTEIN C"/>
    <property type="match status" value="1"/>
</dbReference>
<dbReference type="SUPFAM" id="SSF100950">
    <property type="entry name" value="NagB/RpiA/CoA transferase-like"/>
    <property type="match status" value="1"/>
</dbReference>
<feature type="domain" description="LUD" evidence="1">
    <location>
        <begin position="68"/>
        <end position="189"/>
    </location>
</feature>
<dbReference type="InterPro" id="IPR024185">
    <property type="entry name" value="FTHF_cligase-like_sf"/>
</dbReference>
<reference evidence="2 3" key="1">
    <citation type="submission" date="2017-07" db="EMBL/GenBank/DDBJ databases">
        <title>Phenotypical and genomic characterization of a clinical isolate of Shewanella bicestrii sp. nov. producing an extended-spectrum beta-lactamase and a new oxacillinase variant.</title>
        <authorList>
            <person name="Jousset A.B."/>
            <person name="Bonnin R.A."/>
            <person name="Girlich D."/>
            <person name="Dabos L."/>
            <person name="Potron A."/>
            <person name="Dortet L."/>
            <person name="Glaser P."/>
            <person name="Naas T."/>
        </authorList>
    </citation>
    <scope>NUCLEOTIDE SEQUENCE [LARGE SCALE GENOMIC DNA]</scope>
    <source>
        <strain evidence="2 3">JAB-1</strain>
    </source>
</reference>
<proteinExistence type="predicted"/>
<dbReference type="PANTHER" id="PTHR43682">
    <property type="entry name" value="LACTATE UTILIZATION PROTEIN C"/>
    <property type="match status" value="1"/>
</dbReference>
<dbReference type="InterPro" id="IPR003741">
    <property type="entry name" value="LUD_dom"/>
</dbReference>
<dbReference type="AlphaFoldDB" id="A0A220UKV1"/>
<dbReference type="RefSeq" id="WP_086902303.1">
    <property type="nucleotide sequence ID" value="NZ_CP022358.1"/>
</dbReference>
<dbReference type="Pfam" id="PF02589">
    <property type="entry name" value="LUD_dom"/>
    <property type="match status" value="1"/>
</dbReference>
<dbReference type="KEGG" id="sbj:CF168_06300"/>
<name>A0A220UKV1_9GAMM</name>
<keyword evidence="3" id="KW-1185">Reference proteome</keyword>
<dbReference type="Gene3D" id="3.40.50.10420">
    <property type="entry name" value="NagB/RpiA/CoA transferase-like"/>
    <property type="match status" value="1"/>
</dbReference>
<evidence type="ECO:0000313" key="3">
    <source>
        <dbReference type="Proteomes" id="UP000198367"/>
    </source>
</evidence>
<organism evidence="2 3">
    <name type="scientific">Shewanella bicestrii</name>
    <dbReference type="NCBI Taxonomy" id="2018305"/>
    <lineage>
        <taxon>Bacteria</taxon>
        <taxon>Pseudomonadati</taxon>
        <taxon>Pseudomonadota</taxon>
        <taxon>Gammaproteobacteria</taxon>
        <taxon>Alteromonadales</taxon>
        <taxon>Shewanellaceae</taxon>
        <taxon>Shewanella</taxon>
    </lineage>
</organism>
<evidence type="ECO:0000259" key="1">
    <source>
        <dbReference type="Pfam" id="PF02589"/>
    </source>
</evidence>
<protein>
    <submittedName>
        <fullName evidence="2">Lactate utilization protein B/C</fullName>
    </submittedName>
</protein>
<dbReference type="EMBL" id="CP022358">
    <property type="protein sequence ID" value="ASK68512.1"/>
    <property type="molecule type" value="Genomic_DNA"/>
</dbReference>
<accession>A0A220UKV1</accession>
<dbReference type="Proteomes" id="UP000198367">
    <property type="component" value="Chromosome"/>
</dbReference>
<sequence>MSSKHEILNALKLSALTNHPMPSIDVAPRVEDLVGQFETNLKTVAGTLHREGGLTALQAKVDELVAQGLQVISLVEGITANRDVPPTAHELRDIDYAVIPGDVGVAENGAIWVNNKNLGHRVTPFICENLILALPSTKIVPNMHQAAKDITLDAGEFGVFIAGPSKTADIEQALVVGAHGACSLNVYLV</sequence>
<gene>
    <name evidence="2" type="ORF">CF168_06300</name>
</gene>